<name>A0A2M8KRY9_9BACT</name>
<dbReference type="Proteomes" id="UP000229554">
    <property type="component" value="Unassembled WGS sequence"/>
</dbReference>
<feature type="region of interest" description="Disordered" evidence="1">
    <location>
        <begin position="1"/>
        <end position="49"/>
    </location>
</feature>
<dbReference type="EMBL" id="PFED01000149">
    <property type="protein sequence ID" value="PJE62676.1"/>
    <property type="molecule type" value="Genomic_DNA"/>
</dbReference>
<reference evidence="3" key="1">
    <citation type="submission" date="2017-09" db="EMBL/GenBank/DDBJ databases">
        <title>Depth-based differentiation of microbial function through sediment-hosted aquifers and enrichment of novel symbionts in the deep terrestrial subsurface.</title>
        <authorList>
            <person name="Probst A.J."/>
            <person name="Ladd B."/>
            <person name="Jarett J.K."/>
            <person name="Geller-Mcgrath D.E."/>
            <person name="Sieber C.M.K."/>
            <person name="Emerson J.B."/>
            <person name="Anantharaman K."/>
            <person name="Thomas B.C."/>
            <person name="Malmstrom R."/>
            <person name="Stieglmeier M."/>
            <person name="Klingl A."/>
            <person name="Woyke T."/>
            <person name="Ryan C.M."/>
            <person name="Banfield J.F."/>
        </authorList>
    </citation>
    <scope>NUCLEOTIDE SEQUENCE [LARGE SCALE GENOMIC DNA]</scope>
</reference>
<organism evidence="2 3">
    <name type="scientific">Candidatus Roizmanbacteria bacterium CG10_big_fil_rev_8_21_14_0_10_39_6</name>
    <dbReference type="NCBI Taxonomy" id="1974853"/>
    <lineage>
        <taxon>Bacteria</taxon>
        <taxon>Candidatus Roizmaniibacteriota</taxon>
    </lineage>
</organism>
<evidence type="ECO:0000313" key="3">
    <source>
        <dbReference type="Proteomes" id="UP000229554"/>
    </source>
</evidence>
<sequence length="110" mass="11515">MVENGHKPQPSTVEKGASGISGGISFGGGRQGGYEVLLDGSPPPSVSELPSAQTIFERDYRVGTNIGSPSSLTAFQLKRAAAYNAELPEGATGVMISPYKSEVRFSPKRT</sequence>
<accession>A0A2M8KRY9</accession>
<comment type="caution">
    <text evidence="2">The sequence shown here is derived from an EMBL/GenBank/DDBJ whole genome shotgun (WGS) entry which is preliminary data.</text>
</comment>
<gene>
    <name evidence="2" type="ORF">COU88_03730</name>
</gene>
<protein>
    <submittedName>
        <fullName evidence="2">Uncharacterized protein</fullName>
    </submittedName>
</protein>
<evidence type="ECO:0000313" key="2">
    <source>
        <dbReference type="EMBL" id="PJE62676.1"/>
    </source>
</evidence>
<evidence type="ECO:0000256" key="1">
    <source>
        <dbReference type="SAM" id="MobiDB-lite"/>
    </source>
</evidence>
<feature type="compositionally biased region" description="Gly residues" evidence="1">
    <location>
        <begin position="19"/>
        <end position="32"/>
    </location>
</feature>
<proteinExistence type="predicted"/>
<dbReference type="AlphaFoldDB" id="A0A2M8KRY9"/>